<sequence>MKSSSFIIKKPSSSSTSSSLVLTTIFPVTLLLLLSPFLFFHNRPASPPPTPRTIIIRPPRPQPDPFIINTCTNTLYPSLCSQTLSTFPLNHHQDNHTTLRHALQHTIQKTINRVTKSRTTIMASLNMDIQENIWINNCVELLHLTTFELQESIKQLHPLYKDPTSYDTMKIILGAL</sequence>
<organism evidence="1 2">
    <name type="scientific">Smallanthus sonchifolius</name>
    <dbReference type="NCBI Taxonomy" id="185202"/>
    <lineage>
        <taxon>Eukaryota</taxon>
        <taxon>Viridiplantae</taxon>
        <taxon>Streptophyta</taxon>
        <taxon>Embryophyta</taxon>
        <taxon>Tracheophyta</taxon>
        <taxon>Spermatophyta</taxon>
        <taxon>Magnoliopsida</taxon>
        <taxon>eudicotyledons</taxon>
        <taxon>Gunneridae</taxon>
        <taxon>Pentapetalae</taxon>
        <taxon>asterids</taxon>
        <taxon>campanulids</taxon>
        <taxon>Asterales</taxon>
        <taxon>Asteraceae</taxon>
        <taxon>Asteroideae</taxon>
        <taxon>Heliantheae alliance</taxon>
        <taxon>Millerieae</taxon>
        <taxon>Smallanthus</taxon>
    </lineage>
</organism>
<accession>A0ACB9IGL6</accession>
<evidence type="ECO:0000313" key="1">
    <source>
        <dbReference type="EMBL" id="KAI3807134.1"/>
    </source>
</evidence>
<keyword evidence="2" id="KW-1185">Reference proteome</keyword>
<comment type="caution">
    <text evidence="1">The sequence shown here is derived from an EMBL/GenBank/DDBJ whole genome shotgun (WGS) entry which is preliminary data.</text>
</comment>
<gene>
    <name evidence="1" type="ORF">L1987_23058</name>
</gene>
<proteinExistence type="predicted"/>
<reference evidence="2" key="1">
    <citation type="journal article" date="2022" name="Mol. Ecol. Resour.">
        <title>The genomes of chicory, endive, great burdock and yacon provide insights into Asteraceae palaeo-polyploidization history and plant inulin production.</title>
        <authorList>
            <person name="Fan W."/>
            <person name="Wang S."/>
            <person name="Wang H."/>
            <person name="Wang A."/>
            <person name="Jiang F."/>
            <person name="Liu H."/>
            <person name="Zhao H."/>
            <person name="Xu D."/>
            <person name="Zhang Y."/>
        </authorList>
    </citation>
    <scope>NUCLEOTIDE SEQUENCE [LARGE SCALE GENOMIC DNA]</scope>
    <source>
        <strain evidence="2">cv. Yunnan</strain>
    </source>
</reference>
<name>A0ACB9IGL6_9ASTR</name>
<reference evidence="1 2" key="2">
    <citation type="journal article" date="2022" name="Mol. Ecol. Resour.">
        <title>The genomes of chicory, endive, great burdock and yacon provide insights into Asteraceae paleo-polyploidization history and plant inulin production.</title>
        <authorList>
            <person name="Fan W."/>
            <person name="Wang S."/>
            <person name="Wang H."/>
            <person name="Wang A."/>
            <person name="Jiang F."/>
            <person name="Liu H."/>
            <person name="Zhao H."/>
            <person name="Xu D."/>
            <person name="Zhang Y."/>
        </authorList>
    </citation>
    <scope>NUCLEOTIDE SEQUENCE [LARGE SCALE GENOMIC DNA]</scope>
    <source>
        <strain evidence="2">cv. Yunnan</strain>
        <tissue evidence="1">Leaves</tissue>
    </source>
</reference>
<dbReference type="Proteomes" id="UP001056120">
    <property type="component" value="Linkage Group LG08"/>
</dbReference>
<evidence type="ECO:0000313" key="2">
    <source>
        <dbReference type="Proteomes" id="UP001056120"/>
    </source>
</evidence>
<dbReference type="EMBL" id="CM042025">
    <property type="protein sequence ID" value="KAI3807134.1"/>
    <property type="molecule type" value="Genomic_DNA"/>
</dbReference>
<protein>
    <submittedName>
        <fullName evidence="1">Uncharacterized protein</fullName>
    </submittedName>
</protein>